<evidence type="ECO:0000256" key="1">
    <source>
        <dbReference type="SAM" id="MobiDB-lite"/>
    </source>
</evidence>
<proteinExistence type="predicted"/>
<evidence type="ECO:0000313" key="3">
    <source>
        <dbReference type="EMBL" id="KAK2714500.1"/>
    </source>
</evidence>
<feature type="region of interest" description="Disordered" evidence="1">
    <location>
        <begin position="1"/>
        <end position="36"/>
    </location>
</feature>
<feature type="compositionally biased region" description="Basic and acidic residues" evidence="1">
    <location>
        <begin position="15"/>
        <end position="35"/>
    </location>
</feature>
<reference evidence="3" key="1">
    <citation type="submission" date="2023-07" db="EMBL/GenBank/DDBJ databases">
        <title>Chromosome-level genome assembly of Artemia franciscana.</title>
        <authorList>
            <person name="Jo E."/>
        </authorList>
    </citation>
    <scope>NUCLEOTIDE SEQUENCE</scope>
    <source>
        <tissue evidence="3">Whole body</tissue>
    </source>
</reference>
<name>A0AA88HRQ9_ARTSF</name>
<gene>
    <name evidence="3" type="ORF">QYM36_008905</name>
</gene>
<dbReference type="PROSITE" id="PS51886">
    <property type="entry name" value="TLDC"/>
    <property type="match status" value="1"/>
</dbReference>
<dbReference type="Proteomes" id="UP001187531">
    <property type="component" value="Unassembled WGS sequence"/>
</dbReference>
<dbReference type="Pfam" id="PF07534">
    <property type="entry name" value="TLD"/>
    <property type="match status" value="1"/>
</dbReference>
<dbReference type="InterPro" id="IPR006571">
    <property type="entry name" value="TLDc_dom"/>
</dbReference>
<keyword evidence="4" id="KW-1185">Reference proteome</keyword>
<dbReference type="EMBL" id="JAVRJZ010000013">
    <property type="protein sequence ID" value="KAK2714500.1"/>
    <property type="molecule type" value="Genomic_DNA"/>
</dbReference>
<comment type="caution">
    <text evidence="3">The sequence shown here is derived from an EMBL/GenBank/DDBJ whole genome shotgun (WGS) entry which is preliminary data.</text>
</comment>
<sequence>MGNQSSSLSEDDKSELDKKRTKDEAMDKETLDMLDKIPNLMTSKLLSDDQKDNPDDCSSECSSKHQLDNLHQLAKAMALKSHKMKKCEGICQDIFKMTLSPKSDLLGIFLFNFFLRHSKRRKDGGLTLSKDSFEFEARKLVDLIRDDLQQEFYVKVFSNDEQMVTQENFRKLLISSFQFWLPNERNSVAFSEEAAKTMEAVTKTAFHGKSELSVKFITHWLEENLPRVVVWMHKFVVHQLTVGHRLINDLVPQNSFEIKTKEFPESKMKPSPSFDDVELLKEEYHTSVGLKLQKMISEKSFFEKRPYLSVEALKEGLKEESSSPSPTAFSGLLHLSQVWLLSCILPDVFNRAPEGGTPIGFSISDPQTLLAKLLNPDIPTHWTNIYDSDQNGLSLNRFHHHIFGYRGPTVMLARGDEDQSFVVAIDTEWRESTKFWGNKNCMALQLTPQFRVLDRGEKLVYFNTAARGYPFGLQIGSDYKNPAFEIDKDFTRLSSRKIPYKLQFVHVWGCCSQETRKAQLVHKKWELSQVERAKKVNLNACDWEEHPDKYLLELGGRSSYNHS</sequence>
<accession>A0AA88HRQ9</accession>
<evidence type="ECO:0000313" key="4">
    <source>
        <dbReference type="Proteomes" id="UP001187531"/>
    </source>
</evidence>
<dbReference type="PANTHER" id="PTHR23354">
    <property type="entry name" value="NUCLEOLAR PROTEIN 7/ESTROGEN RECEPTOR COACTIVATOR-RELATED"/>
    <property type="match status" value="1"/>
</dbReference>
<protein>
    <recommendedName>
        <fullName evidence="2">TLDc domain-containing protein</fullName>
    </recommendedName>
</protein>
<evidence type="ECO:0000259" key="2">
    <source>
        <dbReference type="PROSITE" id="PS51886"/>
    </source>
</evidence>
<organism evidence="3 4">
    <name type="scientific">Artemia franciscana</name>
    <name type="common">Brine shrimp</name>
    <name type="synonym">Artemia sanfranciscana</name>
    <dbReference type="NCBI Taxonomy" id="6661"/>
    <lineage>
        <taxon>Eukaryota</taxon>
        <taxon>Metazoa</taxon>
        <taxon>Ecdysozoa</taxon>
        <taxon>Arthropoda</taxon>
        <taxon>Crustacea</taxon>
        <taxon>Branchiopoda</taxon>
        <taxon>Anostraca</taxon>
        <taxon>Artemiidae</taxon>
        <taxon>Artemia</taxon>
    </lineage>
</organism>
<dbReference type="PANTHER" id="PTHR23354:SF108">
    <property type="entry name" value="RE10231P"/>
    <property type="match status" value="1"/>
</dbReference>
<dbReference type="AlphaFoldDB" id="A0AA88HRQ9"/>
<feature type="domain" description="TLDc" evidence="2">
    <location>
        <begin position="367"/>
        <end position="511"/>
    </location>
</feature>
<dbReference type="SMART" id="SM00584">
    <property type="entry name" value="TLDc"/>
    <property type="match status" value="1"/>
</dbReference>